<feature type="non-terminal residue" evidence="2">
    <location>
        <position position="1"/>
    </location>
</feature>
<reference evidence="2" key="2">
    <citation type="submission" date="2022-01" db="EMBL/GenBank/DDBJ databases">
        <authorList>
            <person name="Yamashiro T."/>
            <person name="Shiraishi A."/>
            <person name="Satake H."/>
            <person name="Nakayama K."/>
        </authorList>
    </citation>
    <scope>NUCLEOTIDE SEQUENCE</scope>
</reference>
<evidence type="ECO:0000313" key="3">
    <source>
        <dbReference type="Proteomes" id="UP001151760"/>
    </source>
</evidence>
<organism evidence="2 3">
    <name type="scientific">Tanacetum coccineum</name>
    <dbReference type="NCBI Taxonomy" id="301880"/>
    <lineage>
        <taxon>Eukaryota</taxon>
        <taxon>Viridiplantae</taxon>
        <taxon>Streptophyta</taxon>
        <taxon>Embryophyta</taxon>
        <taxon>Tracheophyta</taxon>
        <taxon>Spermatophyta</taxon>
        <taxon>Magnoliopsida</taxon>
        <taxon>eudicotyledons</taxon>
        <taxon>Gunneridae</taxon>
        <taxon>Pentapetalae</taxon>
        <taxon>asterids</taxon>
        <taxon>campanulids</taxon>
        <taxon>Asterales</taxon>
        <taxon>Asteraceae</taxon>
        <taxon>Asteroideae</taxon>
        <taxon>Anthemideae</taxon>
        <taxon>Anthemidinae</taxon>
        <taxon>Tanacetum</taxon>
    </lineage>
</organism>
<protein>
    <submittedName>
        <fullName evidence="2">Uncharacterized protein</fullName>
    </submittedName>
</protein>
<sequence>IQVQMSLCFPSTPHKLWMTVAMFLGGSSLFGGGLYLSYVHIAPQQARIQARNDFVRDKLKKKYGLIMINSAMKGFCSSFPAEMHDDMKKALLKPFM</sequence>
<keyword evidence="1" id="KW-0472">Membrane</keyword>
<keyword evidence="3" id="KW-1185">Reference proteome</keyword>
<reference evidence="2" key="1">
    <citation type="journal article" date="2022" name="Int. J. Mol. Sci.">
        <title>Draft Genome of Tanacetum Coccineum: Genomic Comparison of Closely Related Tanacetum-Family Plants.</title>
        <authorList>
            <person name="Yamashiro T."/>
            <person name="Shiraishi A."/>
            <person name="Nakayama K."/>
            <person name="Satake H."/>
        </authorList>
    </citation>
    <scope>NUCLEOTIDE SEQUENCE</scope>
</reference>
<comment type="caution">
    <text evidence="2">The sequence shown here is derived from an EMBL/GenBank/DDBJ whole genome shotgun (WGS) entry which is preliminary data.</text>
</comment>
<keyword evidence="1" id="KW-1133">Transmembrane helix</keyword>
<keyword evidence="1" id="KW-0812">Transmembrane</keyword>
<feature type="transmembrane region" description="Helical" evidence="1">
    <location>
        <begin position="20"/>
        <end position="42"/>
    </location>
</feature>
<gene>
    <name evidence="2" type="ORF">Tco_0819309</name>
</gene>
<evidence type="ECO:0000313" key="2">
    <source>
        <dbReference type="EMBL" id="GJS98139.1"/>
    </source>
</evidence>
<dbReference type="EMBL" id="BQNB010012020">
    <property type="protein sequence ID" value="GJS98139.1"/>
    <property type="molecule type" value="Genomic_DNA"/>
</dbReference>
<proteinExistence type="predicted"/>
<accession>A0ABQ5A676</accession>
<dbReference type="Proteomes" id="UP001151760">
    <property type="component" value="Unassembled WGS sequence"/>
</dbReference>
<evidence type="ECO:0000256" key="1">
    <source>
        <dbReference type="SAM" id="Phobius"/>
    </source>
</evidence>
<name>A0ABQ5A676_9ASTR</name>